<evidence type="ECO:0000256" key="13">
    <source>
        <dbReference type="PROSITE-ProRule" id="PRU00175"/>
    </source>
</evidence>
<evidence type="ECO:0000256" key="7">
    <source>
        <dbReference type="ARBA" id="ARBA00022771"/>
    </source>
</evidence>
<feature type="compositionally biased region" description="Acidic residues" evidence="14">
    <location>
        <begin position="309"/>
        <end position="318"/>
    </location>
</feature>
<feature type="compositionally biased region" description="Basic and acidic residues" evidence="14">
    <location>
        <begin position="648"/>
        <end position="670"/>
    </location>
</feature>
<dbReference type="OMA" id="GSHQAND"/>
<dbReference type="PaxDb" id="35128-Thaps11354"/>
<dbReference type="PROSITE" id="PS00518">
    <property type="entry name" value="ZF_RING_1"/>
    <property type="match status" value="1"/>
</dbReference>
<feature type="compositionally biased region" description="Low complexity" evidence="14">
    <location>
        <begin position="1"/>
        <end position="22"/>
    </location>
</feature>
<dbReference type="InterPro" id="IPR036420">
    <property type="entry name" value="BRCT_dom_sf"/>
</dbReference>
<dbReference type="SMART" id="SM00184">
    <property type="entry name" value="RING"/>
    <property type="match status" value="1"/>
</dbReference>
<dbReference type="PROSITE" id="PS50089">
    <property type="entry name" value="ZF_RING_2"/>
    <property type="match status" value="1"/>
</dbReference>
<evidence type="ECO:0000256" key="10">
    <source>
        <dbReference type="ARBA" id="ARBA00023242"/>
    </source>
</evidence>
<proteinExistence type="predicted"/>
<dbReference type="GO" id="GO:0004842">
    <property type="term" value="F:ubiquitin-protein transferase activity"/>
    <property type="evidence" value="ECO:0000318"/>
    <property type="project" value="GO_Central"/>
</dbReference>
<evidence type="ECO:0000256" key="14">
    <source>
        <dbReference type="SAM" id="MobiDB-lite"/>
    </source>
</evidence>
<keyword evidence="6" id="KW-0227">DNA damage</keyword>
<dbReference type="InterPro" id="IPR001841">
    <property type="entry name" value="Znf_RING"/>
</dbReference>
<sequence length="1541" mass="166260">MTSSPSSSSSELLLSQSPPKLLSNKHHQSSSDTNNSEVRRPSAIRASSSSSRAGGGVAAANTSHSNRQPNERLSSHASTAAFTATRPSNVRSAGAVWRSLRKRERETEGGDVGGGGASTPASLAKKIKVNPGTWRRESKGYHGGGITSGEKRKNDKCKGPPDISNDVNNSCPRKLNETLDEMQQSRDSYRNAKTTPQPHDDDDNNHSNHYDSIIIINNKEEEEVSPKRPSDQFLQSYLPRNIQNIRNVQNIQSIANDIEGSLLLGMEVGADVGGGERSEGGVYGGGGVEVMSQLTVGIGTQQYMSARDEESEMEEEKEEVGGTVAKEVEVLAGAGDTVSNGGEGVASPNEGGDAATQKKQQSAKAVGTEKKQSSAMNQDNNSDDDYEKDDFVSSDDDADEAANNARKKTALAAAVEETSNATSFNPINTKANAKKRGRKFKGPTFKALAEADNGSGSEEDDQMDHGDDAFEEEEDLLETDDGAPNAAEAAGPNAMMKEEEDAKPSESTTLPIEVFIDNIARDFENMGKALTCPICQHSLRKATILPCRHAFCHSCLTQAFNPSSSGAATKGKKKNSPTHVKLECSVCREKVTRRSMTRVEQLDDLVRAYKMTARDFGFAPHVHNANVTMTQLDPEENAFTFDDESEEDERKMPAEGGNERHYSSGKKKFDVTETTQHLQVTRVVRDAITSKSKQLQSSPETKTAANQNLVRTKEDFERQAMARRYQFLARDADAVVRADEEALEKATRRKQMIVSATAAVLGVEDVAKKSAPVESSGNLKHAKIASTTTTEMAEEPLQEKDLGKATQETFQTCRADLESLEYATAKEGSHQANDDVLNTTAPSPTVLHDGNTAKKANRKSSRASSLEDVGGRDDGKAAKEANGTTGATKRRNHSFATFATGDASPIVLHDGNTLRKSRVETSNNHPTPRRSGKIPSMAESRVLRQKEEAESEHDANDDVDFGGEHDFADDDEDRSPVPEGAAACVGVKSSQDSSVVSEESEGKPPANAKTEELTAWEEIVKGSVVMVKSRTWPGINKHGGVGRVTKVNVVGNATKYDVTYVLGGREKDVDASFVSLHGEMASIEASSHGESKVSQRTSRSTEKIAVRPMRQRKVAETIQPAPVPIYNDEVLKHIPPETLQWAGIKPLESRSKGSNSKGSKSRKKAKKAKVVVPKEASDGKKKRGLAEHNSNTTMPAKTKKQKGSSSSHPKEASTATNPTEPVHDAESFRTIIDALSTEEVVRRADVRYASLLLNAEILNVVTSSLEEKDSDVLYSLSKMLKSKNVTLKVMKDYKPGKTQLCITATSSSTSQHSGMVSKSRTLKVMRSALAGLPVLTPLWMEACLKDETIVPPTKDMCIRTLPTKQTSKEDGAADFGVAKYAGAFQSGEFPFTNHVLSGVSVLMCGAWKSGMAKELKILLQDAGATIVSSVSVASKTLTYMSTAESKTGSLVFLCDDSHTNKDCGISGSLLKEAKAAISAKDENTQKILAVHFNWLFDCISCATVLTGNAYEPMSPRAKELWSLGVESDGSECAKVAKSQAY</sequence>
<feature type="compositionally biased region" description="Basic and acidic residues" evidence="14">
    <location>
        <begin position="869"/>
        <end position="879"/>
    </location>
</feature>
<dbReference type="GO" id="GO:0008270">
    <property type="term" value="F:zinc ion binding"/>
    <property type="evidence" value="ECO:0007669"/>
    <property type="project" value="UniProtKB-KW"/>
</dbReference>
<feature type="compositionally biased region" description="Low complexity" evidence="14">
    <location>
        <begin position="482"/>
        <end position="495"/>
    </location>
</feature>
<dbReference type="GO" id="GO:0000724">
    <property type="term" value="P:double-strand break repair via homologous recombination"/>
    <property type="evidence" value="ECO:0000318"/>
    <property type="project" value="GO_Central"/>
</dbReference>
<feature type="compositionally biased region" description="Acidic residues" evidence="14">
    <location>
        <begin position="381"/>
        <end position="400"/>
    </location>
</feature>
<reference evidence="17 18" key="2">
    <citation type="journal article" date="2008" name="Nature">
        <title>The Phaeodactylum genome reveals the evolutionary history of diatom genomes.</title>
        <authorList>
            <person name="Bowler C."/>
            <person name="Allen A.E."/>
            <person name="Badger J.H."/>
            <person name="Grimwood J."/>
            <person name="Jabbari K."/>
            <person name="Kuo A."/>
            <person name="Maheswari U."/>
            <person name="Martens C."/>
            <person name="Maumus F."/>
            <person name="Otillar R.P."/>
            <person name="Rayko E."/>
            <person name="Salamov A."/>
            <person name="Vandepoele K."/>
            <person name="Beszteri B."/>
            <person name="Gruber A."/>
            <person name="Heijde M."/>
            <person name="Katinka M."/>
            <person name="Mock T."/>
            <person name="Valentin K."/>
            <person name="Verret F."/>
            <person name="Berges J.A."/>
            <person name="Brownlee C."/>
            <person name="Cadoret J.P."/>
            <person name="Chiovitti A."/>
            <person name="Choi C.J."/>
            <person name="Coesel S."/>
            <person name="De Martino A."/>
            <person name="Detter J.C."/>
            <person name="Durkin C."/>
            <person name="Falciatore A."/>
            <person name="Fournet J."/>
            <person name="Haruta M."/>
            <person name="Huysman M.J."/>
            <person name="Jenkins B.D."/>
            <person name="Jiroutova K."/>
            <person name="Jorgensen R.E."/>
            <person name="Joubert Y."/>
            <person name="Kaplan A."/>
            <person name="Kroger N."/>
            <person name="Kroth P.G."/>
            <person name="La Roche J."/>
            <person name="Lindquist E."/>
            <person name="Lommer M."/>
            <person name="Martin-Jezequel V."/>
            <person name="Lopez P.J."/>
            <person name="Lucas S."/>
            <person name="Mangogna M."/>
            <person name="McGinnis K."/>
            <person name="Medlin L.K."/>
            <person name="Montsant A."/>
            <person name="Oudot-Le Secq M.P."/>
            <person name="Napoli C."/>
            <person name="Obornik M."/>
            <person name="Parker M.S."/>
            <person name="Petit J.L."/>
            <person name="Porcel B.M."/>
            <person name="Poulsen N."/>
            <person name="Robison M."/>
            <person name="Rychlewski L."/>
            <person name="Rynearson T.A."/>
            <person name="Schmutz J."/>
            <person name="Shapiro H."/>
            <person name="Siaut M."/>
            <person name="Stanley M."/>
            <person name="Sussman M.R."/>
            <person name="Taylor A.R."/>
            <person name="Vardi A."/>
            <person name="von Dassow P."/>
            <person name="Vyverman W."/>
            <person name="Willis A."/>
            <person name="Wyrwicz L.S."/>
            <person name="Rokhsar D.S."/>
            <person name="Weissenbach J."/>
            <person name="Armbrust E.V."/>
            <person name="Green B.R."/>
            <person name="Van de Peer Y."/>
            <person name="Grigoriev I.V."/>
        </authorList>
    </citation>
    <scope>NUCLEOTIDE SEQUENCE [LARGE SCALE GENOMIC DNA]</scope>
    <source>
        <strain evidence="17 18">CCMP1335</strain>
    </source>
</reference>
<protein>
    <recommendedName>
        <fullName evidence="12">RING-type E3 ubiquitin transferase BRCA1</fullName>
    </recommendedName>
</protein>
<dbReference type="InterPro" id="IPR018957">
    <property type="entry name" value="Znf_C3HC4_RING-type"/>
</dbReference>
<dbReference type="Pfam" id="PF00097">
    <property type="entry name" value="zf-C3HC4"/>
    <property type="match status" value="1"/>
</dbReference>
<dbReference type="GO" id="GO:0031436">
    <property type="term" value="C:BRCA1-BARD1 complex"/>
    <property type="evidence" value="ECO:0000318"/>
    <property type="project" value="GO_Central"/>
</dbReference>
<feature type="region of interest" description="Disordered" evidence="14">
    <location>
        <begin position="1"/>
        <end position="209"/>
    </location>
</feature>
<evidence type="ECO:0000313" key="18">
    <source>
        <dbReference type="Proteomes" id="UP000001449"/>
    </source>
</evidence>
<dbReference type="InterPro" id="IPR031099">
    <property type="entry name" value="BRCA1-associated"/>
</dbReference>
<feature type="compositionally biased region" description="Basic residues" evidence="14">
    <location>
        <begin position="432"/>
        <end position="441"/>
    </location>
</feature>
<dbReference type="InterPro" id="IPR013083">
    <property type="entry name" value="Znf_RING/FYVE/PHD"/>
</dbReference>
<evidence type="ECO:0000256" key="4">
    <source>
        <dbReference type="ARBA" id="ARBA00022723"/>
    </source>
</evidence>
<dbReference type="EMBL" id="DS999421">
    <property type="protein sequence ID" value="EED86491.1"/>
    <property type="molecule type" value="Genomic_DNA"/>
</dbReference>
<gene>
    <name evidence="17" type="ORF">THAPSDRAFT_11354</name>
</gene>
<feature type="compositionally biased region" description="Basic residues" evidence="14">
    <location>
        <begin position="1159"/>
        <end position="1169"/>
    </location>
</feature>
<evidence type="ECO:0000256" key="12">
    <source>
        <dbReference type="ARBA" id="ARBA00031556"/>
    </source>
</evidence>
<evidence type="ECO:0000313" key="17">
    <source>
        <dbReference type="EMBL" id="EED86491.1"/>
    </source>
</evidence>
<dbReference type="Proteomes" id="UP000001449">
    <property type="component" value="Unassembled WGS sequence"/>
</dbReference>
<keyword evidence="4" id="KW-0479">Metal-binding</keyword>
<feature type="compositionally biased region" description="Low complexity" evidence="14">
    <location>
        <begin position="354"/>
        <end position="365"/>
    </location>
</feature>
<dbReference type="SUPFAM" id="SSF52113">
    <property type="entry name" value="BRCT domain"/>
    <property type="match status" value="1"/>
</dbReference>
<feature type="compositionally biased region" description="Low complexity" evidence="14">
    <location>
        <begin position="75"/>
        <end position="85"/>
    </location>
</feature>
<feature type="domain" description="BRCT" evidence="16">
    <location>
        <begin position="1391"/>
        <end position="1512"/>
    </location>
</feature>
<evidence type="ECO:0000256" key="6">
    <source>
        <dbReference type="ARBA" id="ARBA00022763"/>
    </source>
</evidence>
<keyword evidence="7 13" id="KW-0863">Zinc-finger</keyword>
<dbReference type="InParanoid" id="B8LDS8"/>
<feature type="compositionally biased region" description="Polar residues" evidence="14">
    <location>
        <begin position="1203"/>
        <end position="1219"/>
    </location>
</feature>
<keyword evidence="5" id="KW-0677">Repeat</keyword>
<feature type="compositionally biased region" description="Acidic residues" evidence="14">
    <location>
        <begin position="469"/>
        <end position="481"/>
    </location>
</feature>
<keyword evidence="9" id="KW-0234">DNA repair</keyword>
<evidence type="ECO:0000256" key="1">
    <source>
        <dbReference type="ARBA" id="ARBA00004123"/>
    </source>
</evidence>
<dbReference type="SUPFAM" id="SSF57850">
    <property type="entry name" value="RING/U-box"/>
    <property type="match status" value="1"/>
</dbReference>
<evidence type="ECO:0000256" key="5">
    <source>
        <dbReference type="ARBA" id="ARBA00022737"/>
    </source>
</evidence>
<accession>B8LDS8</accession>
<dbReference type="Gene3D" id="3.30.40.10">
    <property type="entry name" value="Zinc/RING finger domain, C3HC4 (zinc finger)"/>
    <property type="match status" value="1"/>
</dbReference>
<evidence type="ECO:0000256" key="2">
    <source>
        <dbReference type="ARBA" id="ARBA00004286"/>
    </source>
</evidence>
<organism evidence="17 18">
    <name type="scientific">Thalassiosira pseudonana</name>
    <name type="common">Marine diatom</name>
    <name type="synonym">Cyclotella nana</name>
    <dbReference type="NCBI Taxonomy" id="35128"/>
    <lineage>
        <taxon>Eukaryota</taxon>
        <taxon>Sar</taxon>
        <taxon>Stramenopiles</taxon>
        <taxon>Ochrophyta</taxon>
        <taxon>Bacillariophyta</taxon>
        <taxon>Coscinodiscophyceae</taxon>
        <taxon>Thalassiosirophycidae</taxon>
        <taxon>Thalassiosirales</taxon>
        <taxon>Thalassiosiraceae</taxon>
        <taxon>Thalassiosira</taxon>
    </lineage>
</organism>
<dbReference type="STRING" id="35128.B8LDS8"/>
<evidence type="ECO:0000256" key="8">
    <source>
        <dbReference type="ARBA" id="ARBA00022833"/>
    </source>
</evidence>
<dbReference type="KEGG" id="tps:THAPSDRAFT_11354"/>
<feature type="compositionally biased region" description="Basic and acidic residues" evidence="14">
    <location>
        <begin position="149"/>
        <end position="159"/>
    </location>
</feature>
<feature type="compositionally biased region" description="Low complexity" evidence="14">
    <location>
        <begin position="987"/>
        <end position="997"/>
    </location>
</feature>
<dbReference type="PROSITE" id="PS50172">
    <property type="entry name" value="BRCT"/>
    <property type="match status" value="1"/>
</dbReference>
<evidence type="ECO:0000256" key="11">
    <source>
        <dbReference type="ARBA" id="ARBA00023306"/>
    </source>
</evidence>
<dbReference type="PANTHER" id="PTHR13763:SF0">
    <property type="entry name" value="BREAST CANCER TYPE 1 SUSCEPTIBILITY PROTEIN"/>
    <property type="match status" value="1"/>
</dbReference>
<dbReference type="GO" id="GO:0005694">
    <property type="term" value="C:chromosome"/>
    <property type="evidence" value="ECO:0007669"/>
    <property type="project" value="UniProtKB-SubCell"/>
</dbReference>
<dbReference type="eggNOG" id="ENOG502RSGS">
    <property type="taxonomic scope" value="Eukaryota"/>
</dbReference>
<keyword evidence="18" id="KW-1185">Reference proteome</keyword>
<name>B8LDS8_THAPS</name>
<evidence type="ECO:0000256" key="3">
    <source>
        <dbReference type="ARBA" id="ARBA00022454"/>
    </source>
</evidence>
<feature type="region of interest" description="Disordered" evidence="14">
    <location>
        <begin position="306"/>
        <end position="507"/>
    </location>
</feature>
<dbReference type="RefSeq" id="XP_002297166.1">
    <property type="nucleotide sequence ID" value="XM_002297130.1"/>
</dbReference>
<feature type="region of interest" description="Disordered" evidence="14">
    <location>
        <begin position="1142"/>
        <end position="1225"/>
    </location>
</feature>
<evidence type="ECO:0000259" key="16">
    <source>
        <dbReference type="PROSITE" id="PS50172"/>
    </source>
</evidence>
<dbReference type="PANTHER" id="PTHR13763">
    <property type="entry name" value="BREAST CANCER TYPE 1 SUSCEPTIBILITY PROTEIN BRCA1"/>
    <property type="match status" value="1"/>
</dbReference>
<dbReference type="Gene3D" id="3.40.50.10190">
    <property type="entry name" value="BRCT domain"/>
    <property type="match status" value="2"/>
</dbReference>
<feature type="compositionally biased region" description="Polar residues" evidence="14">
    <location>
        <begin position="417"/>
        <end position="431"/>
    </location>
</feature>
<evidence type="ECO:0000256" key="9">
    <source>
        <dbReference type="ARBA" id="ARBA00023204"/>
    </source>
</evidence>
<feature type="compositionally biased region" description="Basic and acidic residues" evidence="14">
    <location>
        <begin position="941"/>
        <end position="966"/>
    </location>
</feature>
<dbReference type="InterPro" id="IPR001357">
    <property type="entry name" value="BRCT_dom"/>
</dbReference>
<feature type="compositionally biased region" description="Low complexity" evidence="14">
    <location>
        <begin position="41"/>
        <end position="52"/>
    </location>
</feature>
<feature type="region of interest" description="Disordered" evidence="14">
    <location>
        <begin position="826"/>
        <end position="1010"/>
    </location>
</feature>
<keyword evidence="10" id="KW-0539">Nucleus</keyword>
<reference evidence="17 18" key="1">
    <citation type="journal article" date="2004" name="Science">
        <title>The genome of the diatom Thalassiosira pseudonana: ecology, evolution, and metabolism.</title>
        <authorList>
            <person name="Armbrust E.V."/>
            <person name="Berges J.A."/>
            <person name="Bowler C."/>
            <person name="Green B.R."/>
            <person name="Martinez D."/>
            <person name="Putnam N.H."/>
            <person name="Zhou S."/>
            <person name="Allen A.E."/>
            <person name="Apt K.E."/>
            <person name="Bechner M."/>
            <person name="Brzezinski M.A."/>
            <person name="Chaal B.K."/>
            <person name="Chiovitti A."/>
            <person name="Davis A.K."/>
            <person name="Demarest M.S."/>
            <person name="Detter J.C."/>
            <person name="Glavina T."/>
            <person name="Goodstein D."/>
            <person name="Hadi M.Z."/>
            <person name="Hellsten U."/>
            <person name="Hildebrand M."/>
            <person name="Jenkins B.D."/>
            <person name="Jurka J."/>
            <person name="Kapitonov V.V."/>
            <person name="Kroger N."/>
            <person name="Lau W.W."/>
            <person name="Lane T.W."/>
            <person name="Larimer F.W."/>
            <person name="Lippmeier J.C."/>
            <person name="Lucas S."/>
            <person name="Medina M."/>
            <person name="Montsant A."/>
            <person name="Obornik M."/>
            <person name="Parker M.S."/>
            <person name="Palenik B."/>
            <person name="Pazour G.J."/>
            <person name="Richardson P.M."/>
            <person name="Rynearson T.A."/>
            <person name="Saito M.A."/>
            <person name="Schwartz D.C."/>
            <person name="Thamatrakoln K."/>
            <person name="Valentin K."/>
            <person name="Vardi A."/>
            <person name="Wilkerson F.P."/>
            <person name="Rokhsar D.S."/>
        </authorList>
    </citation>
    <scope>NUCLEOTIDE SEQUENCE [LARGE SCALE GENOMIC DNA]</scope>
    <source>
        <strain evidence="17 18">CCMP1335</strain>
    </source>
</reference>
<dbReference type="InterPro" id="IPR017907">
    <property type="entry name" value="Znf_RING_CS"/>
</dbReference>
<dbReference type="GO" id="GO:0045944">
    <property type="term" value="P:positive regulation of transcription by RNA polymerase II"/>
    <property type="evidence" value="ECO:0000318"/>
    <property type="project" value="GO_Central"/>
</dbReference>
<feature type="region of interest" description="Disordered" evidence="14">
    <location>
        <begin position="641"/>
        <end position="670"/>
    </location>
</feature>
<keyword evidence="8" id="KW-0862">Zinc</keyword>
<keyword evidence="3" id="KW-0158">Chromosome</keyword>
<evidence type="ECO:0000259" key="15">
    <source>
        <dbReference type="PROSITE" id="PS50089"/>
    </source>
</evidence>
<comment type="subcellular location">
    <subcellularLocation>
        <location evidence="2">Chromosome</location>
    </subcellularLocation>
    <subcellularLocation>
        <location evidence="1">Nucleus</location>
    </subcellularLocation>
</comment>
<feature type="region of interest" description="Disordered" evidence="14">
    <location>
        <begin position="774"/>
        <end position="798"/>
    </location>
</feature>
<keyword evidence="11" id="KW-0131">Cell cycle</keyword>
<feature type="domain" description="RING-type" evidence="15">
    <location>
        <begin position="532"/>
        <end position="588"/>
    </location>
</feature>
<dbReference type="GO" id="GO:0070531">
    <property type="term" value="C:BRCA1-A complex"/>
    <property type="evidence" value="ECO:0000318"/>
    <property type="project" value="GO_Central"/>
</dbReference>
<dbReference type="HOGENOM" id="CLU_246818_0_0_1"/>
<dbReference type="GeneID" id="7451836"/>